<reference evidence="3" key="1">
    <citation type="submission" date="2017-09" db="EMBL/GenBank/DDBJ databases">
        <title>Depth-based differentiation of microbial function through sediment-hosted aquifers and enrichment of novel symbionts in the deep terrestrial subsurface.</title>
        <authorList>
            <person name="Probst A.J."/>
            <person name="Ladd B."/>
            <person name="Jarett J.K."/>
            <person name="Geller-Mcgrath D.E."/>
            <person name="Sieber C.M.K."/>
            <person name="Emerson J.B."/>
            <person name="Anantharaman K."/>
            <person name="Thomas B.C."/>
            <person name="Malmstrom R."/>
            <person name="Stieglmeier M."/>
            <person name="Klingl A."/>
            <person name="Woyke T."/>
            <person name="Ryan C.M."/>
            <person name="Banfield J.F."/>
        </authorList>
    </citation>
    <scope>NUCLEOTIDE SEQUENCE [LARGE SCALE GENOMIC DNA]</scope>
</reference>
<keyword evidence="1" id="KW-0812">Transmembrane</keyword>
<gene>
    <name evidence="2" type="ORF">COU32_02100</name>
</gene>
<evidence type="ECO:0000256" key="1">
    <source>
        <dbReference type="SAM" id="Phobius"/>
    </source>
</evidence>
<organism evidence="2 3">
    <name type="scientific">Candidatus Magasanikbacteria bacterium CG10_big_fil_rev_8_21_14_0_10_42_10</name>
    <dbReference type="NCBI Taxonomy" id="1974649"/>
    <lineage>
        <taxon>Bacteria</taxon>
        <taxon>Candidatus Magasanikiibacteriota</taxon>
    </lineage>
</organism>
<sequence length="286" mass="32337">MKFFKHIVTAGYKSTYDFVWMAEQRTRLGRALVYFFLLFFFVVLAVGYSFARELPSLALRYWSDVTSSAPELVVSVQNGTLSVDGLEQPYRHIFDSEDNGDSMLVYVDTVSTSSVSIDEARGDVTESIPTLVVTSKLIKVYDEHLDVVQTEYIEHFPAFSLTKDQVGERIRSLSDAIIPWFLLLGVFVVTFVLGAWKLSYLAILAWLVYVVARADKKPFTYWQIVTIGLYAITVPTLIQGISILIGQQIPFLYSVLLLFFLFGAVYKGMGKKSLPTDTIDPPKEKE</sequence>
<comment type="caution">
    <text evidence="2">The sequence shown here is derived from an EMBL/GenBank/DDBJ whole genome shotgun (WGS) entry which is preliminary data.</text>
</comment>
<feature type="transmembrane region" description="Helical" evidence="1">
    <location>
        <begin position="31"/>
        <end position="51"/>
    </location>
</feature>
<evidence type="ECO:0000313" key="2">
    <source>
        <dbReference type="EMBL" id="PIR76457.1"/>
    </source>
</evidence>
<dbReference type="EMBL" id="PFBY01000025">
    <property type="protein sequence ID" value="PIR76457.1"/>
    <property type="molecule type" value="Genomic_DNA"/>
</dbReference>
<evidence type="ECO:0000313" key="3">
    <source>
        <dbReference type="Proteomes" id="UP000231530"/>
    </source>
</evidence>
<keyword evidence="1" id="KW-0472">Membrane</keyword>
<feature type="transmembrane region" description="Helical" evidence="1">
    <location>
        <begin position="221"/>
        <end position="245"/>
    </location>
</feature>
<protein>
    <recommendedName>
        <fullName evidence="4">DUF1189 domain-containing protein</fullName>
    </recommendedName>
</protein>
<keyword evidence="1" id="KW-1133">Transmembrane helix</keyword>
<feature type="transmembrane region" description="Helical" evidence="1">
    <location>
        <begin position="177"/>
        <end position="209"/>
    </location>
</feature>
<accession>A0A2H0TYJ0</accession>
<proteinExistence type="predicted"/>
<dbReference type="InterPro" id="IPR009574">
    <property type="entry name" value="DUF1189"/>
</dbReference>
<evidence type="ECO:0008006" key="4">
    <source>
        <dbReference type="Google" id="ProtNLM"/>
    </source>
</evidence>
<feature type="transmembrane region" description="Helical" evidence="1">
    <location>
        <begin position="251"/>
        <end position="269"/>
    </location>
</feature>
<dbReference type="AlphaFoldDB" id="A0A2H0TYJ0"/>
<dbReference type="Pfam" id="PF06691">
    <property type="entry name" value="DUF1189"/>
    <property type="match status" value="1"/>
</dbReference>
<name>A0A2H0TYJ0_9BACT</name>
<dbReference type="Proteomes" id="UP000231530">
    <property type="component" value="Unassembled WGS sequence"/>
</dbReference>